<dbReference type="Proteomes" id="UP000694888">
    <property type="component" value="Unplaced"/>
</dbReference>
<dbReference type="RefSeq" id="XP_035824635.1">
    <property type="nucleotide sequence ID" value="XM_035968742.1"/>
</dbReference>
<reference evidence="5 6" key="1">
    <citation type="submission" date="2025-05" db="UniProtKB">
        <authorList>
            <consortium name="RefSeq"/>
        </authorList>
    </citation>
    <scope>IDENTIFICATION</scope>
</reference>
<dbReference type="RefSeq" id="XP_005094344.1">
    <property type="nucleotide sequence ID" value="XM_005094287.3"/>
</dbReference>
<gene>
    <name evidence="5 6 7 8 9 10 11" type="primary">LOC101850153</name>
</gene>
<evidence type="ECO:0000313" key="11">
    <source>
        <dbReference type="RefSeq" id="XP_035824635.1"/>
    </source>
</evidence>
<dbReference type="InterPro" id="IPR039843">
    <property type="entry name" value="KXD1-like"/>
</dbReference>
<dbReference type="Pfam" id="PF10241">
    <property type="entry name" value="KxDL"/>
    <property type="match status" value="1"/>
</dbReference>
<comment type="similarity">
    <text evidence="1">Belongs to the KXD1 family.</text>
</comment>
<evidence type="ECO:0000313" key="6">
    <source>
        <dbReference type="RefSeq" id="XP_005094345.1"/>
    </source>
</evidence>
<dbReference type="PANTHER" id="PTHR13511:SF0">
    <property type="entry name" value="KXDL MOTIF-CONTAINING PROTEIN 1"/>
    <property type="match status" value="1"/>
</dbReference>
<proteinExistence type="inferred from homology"/>
<evidence type="ECO:0000313" key="7">
    <source>
        <dbReference type="RefSeq" id="XP_005094346.1"/>
    </source>
</evidence>
<evidence type="ECO:0000313" key="5">
    <source>
        <dbReference type="RefSeq" id="XP_005094344.1"/>
    </source>
</evidence>
<evidence type="ECO:0000313" key="9">
    <source>
        <dbReference type="RefSeq" id="XP_035824633.1"/>
    </source>
</evidence>
<dbReference type="RefSeq" id="XP_035824634.1">
    <property type="nucleotide sequence ID" value="XM_035968741.1"/>
</dbReference>
<feature type="domain" description="KxDL" evidence="3">
    <location>
        <begin position="32"/>
        <end position="117"/>
    </location>
</feature>
<dbReference type="RefSeq" id="XP_005094345.1">
    <property type="nucleotide sequence ID" value="XM_005094288.3"/>
</dbReference>
<protein>
    <submittedName>
        <fullName evidence="5 6">KxDL motif-containing protein 1</fullName>
    </submittedName>
</protein>
<evidence type="ECO:0000259" key="3">
    <source>
        <dbReference type="Pfam" id="PF10241"/>
    </source>
</evidence>
<evidence type="ECO:0000313" key="4">
    <source>
        <dbReference type="Proteomes" id="UP000694888"/>
    </source>
</evidence>
<dbReference type="RefSeq" id="XP_035824633.1">
    <property type="nucleotide sequence ID" value="XM_035968740.1"/>
</dbReference>
<dbReference type="InterPro" id="IPR019371">
    <property type="entry name" value="KxDL_dom"/>
</dbReference>
<dbReference type="GeneID" id="101850153"/>
<evidence type="ECO:0000313" key="8">
    <source>
        <dbReference type="RefSeq" id="XP_035824632.1"/>
    </source>
</evidence>
<dbReference type="RefSeq" id="XP_005094346.1">
    <property type="nucleotide sequence ID" value="XM_005094289.3"/>
</dbReference>
<accession>A0ABM0JIE1</accession>
<name>A0ABM0JIE1_APLCA</name>
<evidence type="ECO:0000256" key="2">
    <source>
        <dbReference type="SAM" id="MobiDB-lite"/>
    </source>
</evidence>
<evidence type="ECO:0000256" key="1">
    <source>
        <dbReference type="ARBA" id="ARBA00005913"/>
    </source>
</evidence>
<sequence length="189" mass="21269">MADSEEKTPGYDDEGVPPVADHRSDAAVFAHSLMEQVSSEDIHAMVYVQRDMLSRFEKTNEMLINFNLLSTARYDVTVKEFQKHTQLLFEMKKDLDGVFKRIRMLKQRLGKIYPEAFAACSSVYVMSEAGNDDDDSEEERIVQVSGEAADTRDISTSTTELKTASPPLVTVTEPHKEPETELLVDISDS</sequence>
<feature type="region of interest" description="Disordered" evidence="2">
    <location>
        <begin position="129"/>
        <end position="189"/>
    </location>
</feature>
<dbReference type="PANTHER" id="PTHR13511">
    <property type="entry name" value="KXDL MOTIF-CONTAINING PROTEIN 1"/>
    <property type="match status" value="1"/>
</dbReference>
<organism evidence="4 6">
    <name type="scientific">Aplysia californica</name>
    <name type="common">California sea hare</name>
    <dbReference type="NCBI Taxonomy" id="6500"/>
    <lineage>
        <taxon>Eukaryota</taxon>
        <taxon>Metazoa</taxon>
        <taxon>Spiralia</taxon>
        <taxon>Lophotrochozoa</taxon>
        <taxon>Mollusca</taxon>
        <taxon>Gastropoda</taxon>
        <taxon>Heterobranchia</taxon>
        <taxon>Euthyneura</taxon>
        <taxon>Tectipleura</taxon>
        <taxon>Aplysiida</taxon>
        <taxon>Aplysioidea</taxon>
        <taxon>Aplysiidae</taxon>
        <taxon>Aplysia</taxon>
    </lineage>
</organism>
<evidence type="ECO:0000313" key="10">
    <source>
        <dbReference type="RefSeq" id="XP_035824634.1"/>
    </source>
</evidence>
<dbReference type="RefSeq" id="XP_035824632.1">
    <property type="nucleotide sequence ID" value="XM_035968739.1"/>
</dbReference>
<keyword evidence="4" id="KW-1185">Reference proteome</keyword>